<organism evidence="3 4">
    <name type="scientific">Kingdonia uniflora</name>
    <dbReference type="NCBI Taxonomy" id="39325"/>
    <lineage>
        <taxon>Eukaryota</taxon>
        <taxon>Viridiplantae</taxon>
        <taxon>Streptophyta</taxon>
        <taxon>Embryophyta</taxon>
        <taxon>Tracheophyta</taxon>
        <taxon>Spermatophyta</taxon>
        <taxon>Magnoliopsida</taxon>
        <taxon>Ranunculales</taxon>
        <taxon>Circaeasteraceae</taxon>
        <taxon>Kingdonia</taxon>
    </lineage>
</organism>
<dbReference type="PANTHER" id="PTHR32370">
    <property type="entry name" value="OS12G0117600 PROTEIN"/>
    <property type="match status" value="1"/>
</dbReference>
<feature type="domain" description="BTB" evidence="2">
    <location>
        <begin position="40"/>
        <end position="104"/>
    </location>
</feature>
<proteinExistence type="predicted"/>
<dbReference type="InterPro" id="IPR043454">
    <property type="entry name" value="NPH3/RPT2-like"/>
</dbReference>
<name>A0A7J7NZ79_9MAGN</name>
<comment type="pathway">
    <text evidence="1">Protein modification; protein ubiquitination.</text>
</comment>
<evidence type="ECO:0000259" key="2">
    <source>
        <dbReference type="PROSITE" id="PS50097"/>
    </source>
</evidence>
<gene>
    <name evidence="3" type="ORF">GIB67_024866</name>
</gene>
<accession>A0A7J7NZ79</accession>
<dbReference type="Proteomes" id="UP000541444">
    <property type="component" value="Unassembled WGS sequence"/>
</dbReference>
<evidence type="ECO:0000313" key="3">
    <source>
        <dbReference type="EMBL" id="KAF6172244.1"/>
    </source>
</evidence>
<reference evidence="3 4" key="1">
    <citation type="journal article" date="2020" name="IScience">
        <title>Genome Sequencing of the Endangered Kingdonia uniflora (Circaeasteraceae, Ranunculales) Reveals Potential Mechanisms of Evolutionary Specialization.</title>
        <authorList>
            <person name="Sun Y."/>
            <person name="Deng T."/>
            <person name="Zhang A."/>
            <person name="Moore M.J."/>
            <person name="Landis J.B."/>
            <person name="Lin N."/>
            <person name="Zhang H."/>
            <person name="Zhang X."/>
            <person name="Huang J."/>
            <person name="Zhang X."/>
            <person name="Sun H."/>
            <person name="Wang H."/>
        </authorList>
    </citation>
    <scope>NUCLEOTIDE SEQUENCE [LARGE SCALE GENOMIC DNA]</scope>
    <source>
        <strain evidence="3">TB1705</strain>
        <tissue evidence="3">Leaf</tissue>
    </source>
</reference>
<dbReference type="SMART" id="SM00225">
    <property type="entry name" value="BTB"/>
    <property type="match status" value="1"/>
</dbReference>
<dbReference type="OrthoDB" id="1746010at2759"/>
<dbReference type="Gene3D" id="3.30.710.10">
    <property type="entry name" value="Potassium Channel Kv1.1, Chain A"/>
    <property type="match status" value="1"/>
</dbReference>
<protein>
    <recommendedName>
        <fullName evidence="2">BTB domain-containing protein</fullName>
    </recommendedName>
</protein>
<comment type="caution">
    <text evidence="3">The sequence shown here is derived from an EMBL/GenBank/DDBJ whole genome shotgun (WGS) entry which is preliminary data.</text>
</comment>
<dbReference type="EMBL" id="JACGCM010000440">
    <property type="protein sequence ID" value="KAF6172244.1"/>
    <property type="molecule type" value="Genomic_DNA"/>
</dbReference>
<dbReference type="Pfam" id="PF00651">
    <property type="entry name" value="BTB"/>
    <property type="match status" value="1"/>
</dbReference>
<evidence type="ECO:0000313" key="4">
    <source>
        <dbReference type="Proteomes" id="UP000541444"/>
    </source>
</evidence>
<sequence>MDASSSKTSSLTLSPYSSPNVAALLKIRIMAWSKETGLPVAVRIRVGGRVFHLNKYPLISKSGYFKKALHTSTEIKLPDNFPGGPKVFEMVVLFTYGSFTLIDSFNVTLLKCATEFLEMNKDYGSGNLCDHSDLYRNQVVLQSWDDTLLPLS</sequence>
<dbReference type="AlphaFoldDB" id="A0A7J7NZ79"/>
<evidence type="ECO:0000256" key="1">
    <source>
        <dbReference type="ARBA" id="ARBA00004906"/>
    </source>
</evidence>
<dbReference type="InterPro" id="IPR000210">
    <property type="entry name" value="BTB/POZ_dom"/>
</dbReference>
<dbReference type="PROSITE" id="PS50097">
    <property type="entry name" value="BTB"/>
    <property type="match status" value="1"/>
</dbReference>
<dbReference type="InterPro" id="IPR011333">
    <property type="entry name" value="SKP1/BTB/POZ_sf"/>
</dbReference>
<keyword evidence="4" id="KW-1185">Reference proteome</keyword>
<dbReference type="SUPFAM" id="SSF54695">
    <property type="entry name" value="POZ domain"/>
    <property type="match status" value="1"/>
</dbReference>